<reference evidence="14" key="1">
    <citation type="journal article" date="2011" name="Genome Biol.">
        <title>The draft genome of the carcinogenic human liver fluke Clonorchis sinensis.</title>
        <authorList>
            <person name="Wang X."/>
            <person name="Chen W."/>
            <person name="Huang Y."/>
            <person name="Sun J."/>
            <person name="Men J."/>
            <person name="Liu H."/>
            <person name="Luo F."/>
            <person name="Guo L."/>
            <person name="Lv X."/>
            <person name="Deng C."/>
            <person name="Zhou C."/>
            <person name="Fan Y."/>
            <person name="Li X."/>
            <person name="Huang L."/>
            <person name="Hu Y."/>
            <person name="Liang C."/>
            <person name="Hu X."/>
            <person name="Xu J."/>
            <person name="Yu X."/>
        </authorList>
    </citation>
    <scope>NUCLEOTIDE SEQUENCE [LARGE SCALE GENOMIC DNA]</scope>
    <source>
        <strain evidence="14">Henan</strain>
    </source>
</reference>
<keyword evidence="4" id="KW-0328">Glycosyltransferase</keyword>
<reference key="2">
    <citation type="submission" date="2011-10" db="EMBL/GenBank/DDBJ databases">
        <title>The genome and transcriptome sequence of Clonorchis sinensis provide insights into the carcinogenic liver fluke.</title>
        <authorList>
            <person name="Wang X."/>
            <person name="Huang Y."/>
            <person name="Chen W."/>
            <person name="Liu H."/>
            <person name="Guo L."/>
            <person name="Chen Y."/>
            <person name="Luo F."/>
            <person name="Zhou W."/>
            <person name="Sun J."/>
            <person name="Mao Q."/>
            <person name="Liang P."/>
            <person name="Zhou C."/>
            <person name="Tian Y."/>
            <person name="Men J."/>
            <person name="Lv X."/>
            <person name="Huang L."/>
            <person name="Zhou J."/>
            <person name="Hu Y."/>
            <person name="Li R."/>
            <person name="Zhang F."/>
            <person name="Lei H."/>
            <person name="Li X."/>
            <person name="Hu X."/>
            <person name="Liang C."/>
            <person name="Xu J."/>
            <person name="Wu Z."/>
            <person name="Yu X."/>
        </authorList>
    </citation>
    <scope>NUCLEOTIDE SEQUENCE</scope>
    <source>
        <strain>Henan</strain>
    </source>
</reference>
<dbReference type="SUPFAM" id="SSF53448">
    <property type="entry name" value="Nucleotide-diphospho-sugar transferases"/>
    <property type="match status" value="1"/>
</dbReference>
<dbReference type="GO" id="GO:0006688">
    <property type="term" value="P:glycosphingolipid biosynthetic process"/>
    <property type="evidence" value="ECO:0007669"/>
    <property type="project" value="TreeGrafter"/>
</dbReference>
<name>G7YR17_CLOSI</name>
<dbReference type="InterPro" id="IPR029044">
    <property type="entry name" value="Nucleotide-diphossugar_trans"/>
</dbReference>
<organism evidence="14 15">
    <name type="scientific">Clonorchis sinensis</name>
    <name type="common">Chinese liver fluke</name>
    <dbReference type="NCBI Taxonomy" id="79923"/>
    <lineage>
        <taxon>Eukaryota</taxon>
        <taxon>Metazoa</taxon>
        <taxon>Spiralia</taxon>
        <taxon>Lophotrochozoa</taxon>
        <taxon>Platyhelminthes</taxon>
        <taxon>Trematoda</taxon>
        <taxon>Digenea</taxon>
        <taxon>Opisthorchiida</taxon>
        <taxon>Opisthorchiata</taxon>
        <taxon>Opisthorchiidae</taxon>
        <taxon>Clonorchis</taxon>
    </lineage>
</organism>
<feature type="transmembrane region" description="Helical" evidence="11">
    <location>
        <begin position="28"/>
        <end position="49"/>
    </location>
</feature>
<evidence type="ECO:0000256" key="8">
    <source>
        <dbReference type="ARBA" id="ARBA00022989"/>
    </source>
</evidence>
<dbReference type="AlphaFoldDB" id="G7YR17"/>
<evidence type="ECO:0000256" key="10">
    <source>
        <dbReference type="ARBA" id="ARBA00023180"/>
    </source>
</evidence>
<dbReference type="GO" id="GO:0005794">
    <property type="term" value="C:Golgi apparatus"/>
    <property type="evidence" value="ECO:0007669"/>
    <property type="project" value="TreeGrafter"/>
</dbReference>
<dbReference type="CDD" id="cd00899">
    <property type="entry name" value="b4GalT"/>
    <property type="match status" value="1"/>
</dbReference>
<dbReference type="PANTHER" id="PTHR19300:SF57">
    <property type="entry name" value="BETA-1,4-N-ACETYLGALACTOSAMINYLTRANSFERASE"/>
    <property type="match status" value="1"/>
</dbReference>
<evidence type="ECO:0000256" key="1">
    <source>
        <dbReference type="ARBA" id="ARBA00004606"/>
    </source>
</evidence>
<dbReference type="GO" id="GO:0016020">
    <property type="term" value="C:membrane"/>
    <property type="evidence" value="ECO:0007669"/>
    <property type="project" value="UniProtKB-SubCell"/>
</dbReference>
<dbReference type="PRINTS" id="PR02050">
    <property type="entry name" value="B14GALTRFASE"/>
</dbReference>
<dbReference type="InterPro" id="IPR027791">
    <property type="entry name" value="Galactosyl_T_C"/>
</dbReference>
<dbReference type="GO" id="GO:0008378">
    <property type="term" value="F:galactosyltransferase activity"/>
    <property type="evidence" value="ECO:0007669"/>
    <property type="project" value="TreeGrafter"/>
</dbReference>
<dbReference type="InterPro" id="IPR027995">
    <property type="entry name" value="Galactosyl_T_N"/>
</dbReference>
<evidence type="ECO:0000256" key="9">
    <source>
        <dbReference type="ARBA" id="ARBA00023136"/>
    </source>
</evidence>
<dbReference type="Pfam" id="PF02709">
    <property type="entry name" value="Glyco_transf_7C"/>
    <property type="match status" value="1"/>
</dbReference>
<sequence length="527" mass="59400">MLITFDSIILVKNGALSTKVFTLPSLRALKFCCISTSLLCVVLLLITFLRRDLAGHRYFKVTYLNPWTESRTVVTSQPSLPRILPPDVPCPVPPSSDSVGAIAVSVEPPSWNSLLIKYVELESNRSLANLGTPLVSPSTVAVTQTSSDSGIVYSLGVWSPLECRPKQTVAIILPYRARDEHLRIFLNHMHGFFRHQRLRYTIFVIEQLGTTHFNRAALFNIGFLESTRVAHFDCFIFHDVDLLPQDDRIPYQCGKQPIHLSVAVDKFGYRLLYEQLFGGAVAFTREQFVRVRGFSNVYFGWGGEDDDMFGRVRHAGYFIFRHPSHISRYTMIKHSSEKLNEKNEARYGLLKEASKRFANDGYPETVYTVVSAGPRYGGLVFWVSVDLAEEKIRQKYRRARMEKLLSTQCWALHNVVDDPELGKAAWGLSPPIRAQDAYLNTKEELVAAWGDSLHNSADSSVLHAIDYGADLLVHPPMIISYRGISLPQSAKVVVGLGLHEATVSDLCLLSISGSVRTYDTFIRRTRR</sequence>
<evidence type="ECO:0000259" key="13">
    <source>
        <dbReference type="Pfam" id="PF13733"/>
    </source>
</evidence>
<dbReference type="Pfam" id="PF13733">
    <property type="entry name" value="Glyco_transf_7N"/>
    <property type="match status" value="1"/>
</dbReference>
<evidence type="ECO:0000313" key="14">
    <source>
        <dbReference type="EMBL" id="GAA55397.1"/>
    </source>
</evidence>
<keyword evidence="15" id="KW-1185">Reference proteome</keyword>
<dbReference type="GO" id="GO:0033842">
    <property type="term" value="F:N-acetyl-beta-glucosaminyl-derivative 4-beta-N-acetylgalactosaminyltransferase activity"/>
    <property type="evidence" value="ECO:0007669"/>
    <property type="project" value="TreeGrafter"/>
</dbReference>
<comment type="similarity">
    <text evidence="3">Belongs to the glycosyltransferase 7 family.</text>
</comment>
<evidence type="ECO:0000256" key="5">
    <source>
        <dbReference type="ARBA" id="ARBA00022679"/>
    </source>
</evidence>
<evidence type="ECO:0000256" key="6">
    <source>
        <dbReference type="ARBA" id="ARBA00022692"/>
    </source>
</evidence>
<dbReference type="InterPro" id="IPR003859">
    <property type="entry name" value="Galactosyl_T"/>
</dbReference>
<comment type="pathway">
    <text evidence="2">Protein modification; protein glycosylation.</text>
</comment>
<evidence type="ECO:0000256" key="7">
    <source>
        <dbReference type="ARBA" id="ARBA00022968"/>
    </source>
</evidence>
<dbReference type="GO" id="GO:0005975">
    <property type="term" value="P:carbohydrate metabolic process"/>
    <property type="evidence" value="ECO:0007669"/>
    <property type="project" value="InterPro"/>
</dbReference>
<gene>
    <name evidence="14" type="ORF">CLF_107807</name>
</gene>
<evidence type="ECO:0000313" key="15">
    <source>
        <dbReference type="Proteomes" id="UP000008909"/>
    </source>
</evidence>
<dbReference type="UniPathway" id="UPA00378"/>
<accession>G7YR17</accession>
<dbReference type="Gene3D" id="3.90.550.10">
    <property type="entry name" value="Spore Coat Polysaccharide Biosynthesis Protein SpsA, Chain A"/>
    <property type="match status" value="1"/>
</dbReference>
<keyword evidence="6 11" id="KW-0812">Transmembrane</keyword>
<keyword evidence="10" id="KW-0325">Glycoprotein</keyword>
<keyword evidence="9 11" id="KW-0472">Membrane</keyword>
<protein>
    <submittedName>
        <fullName evidence="14">Beta-1 4-N-acetylgalactosaminyltransferase bre-4</fullName>
    </submittedName>
</protein>
<keyword evidence="5 14" id="KW-0808">Transferase</keyword>
<comment type="subcellular location">
    <subcellularLocation>
        <location evidence="1">Membrane</location>
        <topology evidence="1">Single-pass type II membrane protein</topology>
    </subcellularLocation>
</comment>
<evidence type="ECO:0000259" key="12">
    <source>
        <dbReference type="Pfam" id="PF02709"/>
    </source>
</evidence>
<evidence type="ECO:0000256" key="3">
    <source>
        <dbReference type="ARBA" id="ARBA00005735"/>
    </source>
</evidence>
<keyword evidence="8 11" id="KW-1133">Transmembrane helix</keyword>
<evidence type="ECO:0000256" key="11">
    <source>
        <dbReference type="SAM" id="Phobius"/>
    </source>
</evidence>
<feature type="domain" description="Galactosyltransferase C-terminal" evidence="12">
    <location>
        <begin position="259"/>
        <end position="334"/>
    </location>
</feature>
<dbReference type="PANTHER" id="PTHR19300">
    <property type="entry name" value="BETA-1,4-GALACTOSYLTRANSFERASE"/>
    <property type="match status" value="1"/>
</dbReference>
<dbReference type="Proteomes" id="UP000008909">
    <property type="component" value="Unassembled WGS sequence"/>
</dbReference>
<dbReference type="EMBL" id="DF144008">
    <property type="protein sequence ID" value="GAA55397.1"/>
    <property type="molecule type" value="Genomic_DNA"/>
</dbReference>
<feature type="domain" description="Galactosyltransferase N-terminal" evidence="13">
    <location>
        <begin position="138"/>
        <end position="253"/>
    </location>
</feature>
<proteinExistence type="inferred from homology"/>
<evidence type="ECO:0000256" key="2">
    <source>
        <dbReference type="ARBA" id="ARBA00004922"/>
    </source>
</evidence>
<keyword evidence="7" id="KW-0735">Signal-anchor</keyword>
<evidence type="ECO:0000256" key="4">
    <source>
        <dbReference type="ARBA" id="ARBA00022676"/>
    </source>
</evidence>